<evidence type="ECO:0000313" key="5">
    <source>
        <dbReference type="Proteomes" id="UP000663891"/>
    </source>
</evidence>
<evidence type="ECO:0000313" key="4">
    <source>
        <dbReference type="EMBL" id="CAF1165740.1"/>
    </source>
</evidence>
<dbReference type="SUPFAM" id="SSF81901">
    <property type="entry name" value="HCP-like"/>
    <property type="match status" value="1"/>
</dbReference>
<dbReference type="OrthoDB" id="10006270at2759"/>
<keyword evidence="1" id="KW-0677">Repeat</keyword>
<dbReference type="PANTHER" id="PTHR45641">
    <property type="entry name" value="TETRATRICOPEPTIDE REPEAT PROTEIN (AFU_ORTHOLOGUE AFUA_6G03870)"/>
    <property type="match status" value="1"/>
</dbReference>
<protein>
    <recommendedName>
        <fullName evidence="6">Tetratricopeptide repeat protein</fullName>
    </recommendedName>
</protein>
<gene>
    <name evidence="4" type="ORF">VCS650_LOCUS23621</name>
</gene>
<feature type="repeat" description="TPR" evidence="3">
    <location>
        <begin position="355"/>
        <end position="388"/>
    </location>
</feature>
<proteinExistence type="predicted"/>
<dbReference type="SMART" id="SM00028">
    <property type="entry name" value="TPR"/>
    <property type="match status" value="14"/>
</dbReference>
<dbReference type="InterPro" id="IPR011990">
    <property type="entry name" value="TPR-like_helical_dom_sf"/>
</dbReference>
<comment type="caution">
    <text evidence="4">The sequence shown here is derived from an EMBL/GenBank/DDBJ whole genome shotgun (WGS) entry which is preliminary data.</text>
</comment>
<name>A0A814TTI4_9BILA</name>
<evidence type="ECO:0000256" key="2">
    <source>
        <dbReference type="ARBA" id="ARBA00022803"/>
    </source>
</evidence>
<evidence type="ECO:0000256" key="1">
    <source>
        <dbReference type="ARBA" id="ARBA00022737"/>
    </source>
</evidence>
<accession>A0A814TTI4</accession>
<reference evidence="4" key="1">
    <citation type="submission" date="2021-02" db="EMBL/GenBank/DDBJ databases">
        <authorList>
            <person name="Nowell W R."/>
        </authorList>
    </citation>
    <scope>NUCLEOTIDE SEQUENCE</scope>
</reference>
<dbReference type="Proteomes" id="UP000663891">
    <property type="component" value="Unassembled WGS sequence"/>
</dbReference>
<dbReference type="Pfam" id="PF13424">
    <property type="entry name" value="TPR_12"/>
    <property type="match status" value="1"/>
</dbReference>
<dbReference type="PANTHER" id="PTHR45641:SF1">
    <property type="entry name" value="AAA+ ATPASE DOMAIN-CONTAINING PROTEIN"/>
    <property type="match status" value="1"/>
</dbReference>
<dbReference type="SUPFAM" id="SSF56399">
    <property type="entry name" value="ADP-ribosylation"/>
    <property type="match status" value="1"/>
</dbReference>
<dbReference type="Pfam" id="PF13181">
    <property type="entry name" value="TPR_8"/>
    <property type="match status" value="2"/>
</dbReference>
<sequence>MENLDIISINVYSSKDSLSIHKSLNGEFIGYQLLFERLLDETNEMRESKFGLYQYFKPDNSHDQRILKEFDKDYQSGKSIWWYTKDCCISKLLNKAFKSLNIDDIIIFNKFIFDINKQIKDQHKLFLKTKTNSIIQFYRGQFLSKDELNRLKSNVGQLISMNSFLITSTNKEKILNNLTNRSSLLLNDLIKIFIEINVNIQSPSRPFSPIKSLNNYLNEDDILFTCGCIFRLDEIYFNEDLQIWNMKITLCGDNDSDLKEFFLYLNSELNGINKYIYFGFYLFQMQKYKLCQEHFEKLLENQIFNDPIDVAYCHYGLSRVNYILGEYKSSINNLNKSLDCLIEYSQEEFKHKLIFQCYNDLGQIYLKQNQFLLSLQFYNKAININNEHLYQTYSGLAHIYYKLDNFHLSLEYLQKSLDNKFISSSYAFIAMNYISMGKIYTKLNEQDKALEMFDKAIDNQLKIVNDDHPDLSYTYRSKSLLYYYLNDQDKALEFIEQTYYIQCQSLPNYHLDFRKTYEIFAEIYIKKANLDKALYYYHKSIDNQLKTFLFNHPLIGSTYRSIGNIYLKKHELDKSLTYFHKVFLNEIDRYQFGNCLLSVTFRQIADIYYDKKDYSHALQYYLKLLDNELIQKLSEDYSLICIYKVLGKIFYKKKIFNQSLLYYNRLLYCHLKHQPTNQSSIIEIFKKIGKIYLKKKHFDDSLLYYTKLKNKKRNLFKNDSVSFDLFKDLANLHFEKLHLDESFIYFEKILQQQLNEFSSNDFSIKKLYFICGNICLEKQKYDKAFYYFYSLLNFELKLKYFNDPTLIKIYKFLANISYRQDKYDKSLIYFYRLIDCLIQRRPLDDYSIINTYIMIGKIFLKKHFKNQLRNYLILINDEKTKEINDIDISYEVYHLDQTLDYFNKILEKKFQSNIFSKDSIYIIIANIYLQKQDSYQALYYFNLLINSLYEKQPQGDLTTAIIYSLMGDILFKLTDFSQALIHYQNSLVIYQKLYEKNHSAVLTAKYKIRDTLFPVL</sequence>
<dbReference type="SUPFAM" id="SSF48452">
    <property type="entry name" value="TPR-like"/>
    <property type="match status" value="3"/>
</dbReference>
<feature type="repeat" description="TPR" evidence="3">
    <location>
        <begin position="430"/>
        <end position="463"/>
    </location>
</feature>
<evidence type="ECO:0008006" key="6">
    <source>
        <dbReference type="Google" id="ProtNLM"/>
    </source>
</evidence>
<dbReference type="EMBL" id="CAJNON010000281">
    <property type="protein sequence ID" value="CAF1165740.1"/>
    <property type="molecule type" value="Genomic_DNA"/>
</dbReference>
<dbReference type="PROSITE" id="PS50005">
    <property type="entry name" value="TPR"/>
    <property type="match status" value="2"/>
</dbReference>
<dbReference type="AlphaFoldDB" id="A0A814TTI4"/>
<keyword evidence="2 3" id="KW-0802">TPR repeat</keyword>
<organism evidence="4 5">
    <name type="scientific">Adineta steineri</name>
    <dbReference type="NCBI Taxonomy" id="433720"/>
    <lineage>
        <taxon>Eukaryota</taxon>
        <taxon>Metazoa</taxon>
        <taxon>Spiralia</taxon>
        <taxon>Gnathifera</taxon>
        <taxon>Rotifera</taxon>
        <taxon>Eurotatoria</taxon>
        <taxon>Bdelloidea</taxon>
        <taxon>Adinetida</taxon>
        <taxon>Adinetidae</taxon>
        <taxon>Adineta</taxon>
    </lineage>
</organism>
<dbReference type="Gene3D" id="1.25.40.10">
    <property type="entry name" value="Tetratricopeptide repeat domain"/>
    <property type="match status" value="5"/>
</dbReference>
<evidence type="ECO:0000256" key="3">
    <source>
        <dbReference type="PROSITE-ProRule" id="PRU00339"/>
    </source>
</evidence>
<dbReference type="InterPro" id="IPR019734">
    <property type="entry name" value="TPR_rpt"/>
</dbReference>